<dbReference type="PANTHER" id="PTHR36167">
    <property type="entry name" value="C2H2 FINGER DOMAIN TRANSCRIPTION FACTOR (EUROFUNG)-RELATED"/>
    <property type="match status" value="1"/>
</dbReference>
<dbReference type="InterPro" id="IPR039327">
    <property type="entry name" value="CON7-like"/>
</dbReference>
<comment type="caution">
    <text evidence="4">The sequence shown here is derived from an EMBL/GenBank/DDBJ whole genome shotgun (WGS) entry which is preliminary data.</text>
</comment>
<feature type="compositionally biased region" description="Polar residues" evidence="2">
    <location>
        <begin position="796"/>
        <end position="811"/>
    </location>
</feature>
<sequence length="1110" mass="121724">MDNRPASEYAQSDQASAAATAQYTPQPEVRPNPQYTPQPEVRPAANISSSNTPQSDYGLNQPPAAARSPAYPDYLARPPQYHHAPNTQAGGAAGMAQATSPSMHTLHDGQLHDHRNHTNVKSDADVPIDPSIAASSPTYPPPYSPYQPQGHEMAQYQGHPPPPPPQMYARPDWSHGYGQHQHGLPGPYTTPATTVGPASPAATAGPRPGQVYSFVPIPGAQQHKRPRRRYEEIERMYKCGWNGCEKAYGTLNHLNAHVTMQSHGAKRTPEEFKEIRKEWKARKKEEEAQRKAAEERERAAAAQAAQANQVDAPGPGDPAQAGQPPAYPGSVRPQLPPIGYQPADGQVPGQYGAPGGGMVYQGNGQMAYPPNYPHSPYGQSGQVYQQPPGHIGAWPLSAGAKGYSTSSDVPKPTPVSKRLARNIFLDRESSKKPERTTTNDILLAIAKAGTSPKARDELRETTSVTVSGKVVEMELKWLQDPRALSDRVARLLQGNDVVLAVALVRAAQKEGMECTVAWNHLMEYSLSNNSPLAALKFYNEMKKRGRMPNSLTYTIMLDGLAKVTKDASKDARINPVWAALSIYKSISAPNSIVKLNIIHTNAMLNIAGELPESGEGSPDCTTYSIILRAIADSAQRDVSRLKSSKVEEILARKAKAVKEGKRIWSDVVFRWKKGQLELDNLLVNSMANLLLEGATDRDCYDVFALINQATGIPILAKEPPSDSHGQRPSSKLRKKNQESDIVDDVPFVDDSNMLFRPSEAESEEREEQEGQGVEGGEEEETFETLFDPVIRPGSTPAPTQGRPSSGASTPSYISVGNRELAIILESCLSMTQGVTAGKAYWQHLTQENTHYKLEPDSGTYHQYLRLLRIGHSSRLALELIRDQMVPTQMTEGRSFRIALACCLRDRKNPNVFSNANGLIHLMETSLVLPHPQALDAYLYLIRILGENPQLLISLNGIDGSNLRPTGLSTIGQKLRVSLQAAALEVVRPSIVKLAEAMEHGRVSPAPVKRRRNDISTRHTVLGEESLKVLVTVRGLIDEVLKTENSRLLSKLISKETRTQLKKDSQDLRKWSRAEMVDKYDSTLVAPTSQQVLALEDQQVVKDSLDIGRAS</sequence>
<evidence type="ECO:0000256" key="1">
    <source>
        <dbReference type="PROSITE-ProRule" id="PRU00042"/>
    </source>
</evidence>
<dbReference type="AlphaFoldDB" id="A0A8H6E466"/>
<feature type="compositionally biased region" description="Low complexity" evidence="2">
    <location>
        <begin position="300"/>
        <end position="324"/>
    </location>
</feature>
<feature type="domain" description="C2H2-type" evidence="3">
    <location>
        <begin position="237"/>
        <end position="268"/>
    </location>
</feature>
<dbReference type="PROSITE" id="PS50157">
    <property type="entry name" value="ZINC_FINGER_C2H2_2"/>
    <property type="match status" value="1"/>
</dbReference>
<organism evidence="4 5">
    <name type="scientific">Petromyces alliaceus</name>
    <name type="common">Aspergillus alliaceus</name>
    <dbReference type="NCBI Taxonomy" id="209559"/>
    <lineage>
        <taxon>Eukaryota</taxon>
        <taxon>Fungi</taxon>
        <taxon>Dikarya</taxon>
        <taxon>Ascomycota</taxon>
        <taxon>Pezizomycotina</taxon>
        <taxon>Eurotiomycetes</taxon>
        <taxon>Eurotiomycetidae</taxon>
        <taxon>Eurotiales</taxon>
        <taxon>Aspergillaceae</taxon>
        <taxon>Aspergillus</taxon>
        <taxon>Aspergillus subgen. Circumdati</taxon>
    </lineage>
</organism>
<dbReference type="PROSITE" id="PS00028">
    <property type="entry name" value="ZINC_FINGER_C2H2_1"/>
    <property type="match status" value="1"/>
</dbReference>
<evidence type="ECO:0000313" key="5">
    <source>
        <dbReference type="Proteomes" id="UP000541154"/>
    </source>
</evidence>
<reference evidence="4 5" key="1">
    <citation type="submission" date="2019-04" db="EMBL/GenBank/DDBJ databases">
        <title>Aspergillus burnettii sp. nov., novel species from soil in southeast Queensland.</title>
        <authorList>
            <person name="Gilchrist C.L.M."/>
            <person name="Pitt J.I."/>
            <person name="Lange L."/>
            <person name="Lacey H.J."/>
            <person name="Vuong D."/>
            <person name="Midgley D.J."/>
            <person name="Greenfield P."/>
            <person name="Bradbury M."/>
            <person name="Lacey E."/>
            <person name="Busk P.K."/>
            <person name="Pilgaard B."/>
            <person name="Chooi Y.H."/>
            <person name="Piggott A.M."/>
        </authorList>
    </citation>
    <scope>NUCLEOTIDE SEQUENCE [LARGE SCALE GENOMIC DNA]</scope>
    <source>
        <strain evidence="4 5">FRR 5400</strain>
    </source>
</reference>
<dbReference type="GO" id="GO:0006355">
    <property type="term" value="P:regulation of DNA-templated transcription"/>
    <property type="evidence" value="ECO:0007669"/>
    <property type="project" value="InterPro"/>
</dbReference>
<feature type="compositionally biased region" description="Acidic residues" evidence="2">
    <location>
        <begin position="760"/>
        <end position="782"/>
    </location>
</feature>
<keyword evidence="1" id="KW-0862">Zinc</keyword>
<accession>A0A8H6E466</accession>
<dbReference type="InterPro" id="IPR013087">
    <property type="entry name" value="Znf_C2H2_type"/>
</dbReference>
<feature type="region of interest" description="Disordered" evidence="2">
    <location>
        <begin position="715"/>
        <end position="811"/>
    </location>
</feature>
<feature type="region of interest" description="Disordered" evidence="2">
    <location>
        <begin position="280"/>
        <end position="342"/>
    </location>
</feature>
<evidence type="ECO:0000256" key="2">
    <source>
        <dbReference type="SAM" id="MobiDB-lite"/>
    </source>
</evidence>
<keyword evidence="1" id="KW-0479">Metal-binding</keyword>
<evidence type="ECO:0000313" key="4">
    <source>
        <dbReference type="EMBL" id="KAF5857730.1"/>
    </source>
</evidence>
<dbReference type="GO" id="GO:0008270">
    <property type="term" value="F:zinc ion binding"/>
    <property type="evidence" value="ECO:0007669"/>
    <property type="project" value="UniProtKB-KW"/>
</dbReference>
<evidence type="ECO:0000259" key="3">
    <source>
        <dbReference type="PROSITE" id="PS50157"/>
    </source>
</evidence>
<name>A0A8H6E466_PETAA</name>
<dbReference type="PANTHER" id="PTHR36167:SF3">
    <property type="entry name" value="C2H2 FINGER DOMAIN TRANSCRIPTION FACTOR (EUROFUNG)-RELATED"/>
    <property type="match status" value="1"/>
</dbReference>
<dbReference type="InterPro" id="IPR011990">
    <property type="entry name" value="TPR-like_helical_dom_sf"/>
</dbReference>
<feature type="compositionally biased region" description="Low complexity" evidence="2">
    <location>
        <begin position="1"/>
        <end position="27"/>
    </location>
</feature>
<dbReference type="EMBL" id="SPNV01000241">
    <property type="protein sequence ID" value="KAF5857730.1"/>
    <property type="molecule type" value="Genomic_DNA"/>
</dbReference>
<gene>
    <name evidence="4" type="ORF">ETB97_005402</name>
</gene>
<dbReference type="InterPro" id="IPR002885">
    <property type="entry name" value="PPR_rpt"/>
</dbReference>
<feature type="compositionally biased region" description="Basic and acidic residues" evidence="2">
    <location>
        <begin position="280"/>
        <end position="299"/>
    </location>
</feature>
<dbReference type="Proteomes" id="UP000541154">
    <property type="component" value="Unassembled WGS sequence"/>
</dbReference>
<feature type="compositionally biased region" description="Polar residues" evidence="2">
    <location>
        <begin position="46"/>
        <end position="58"/>
    </location>
</feature>
<feature type="region of interest" description="Disordered" evidence="2">
    <location>
        <begin position="1"/>
        <end position="144"/>
    </location>
</feature>
<dbReference type="Gene3D" id="1.25.40.10">
    <property type="entry name" value="Tetratricopeptide repeat domain"/>
    <property type="match status" value="1"/>
</dbReference>
<feature type="compositionally biased region" description="Low complexity" evidence="2">
    <location>
        <begin position="88"/>
        <end position="98"/>
    </location>
</feature>
<keyword evidence="1" id="KW-0863">Zinc-finger</keyword>
<keyword evidence="5" id="KW-1185">Reference proteome</keyword>
<proteinExistence type="predicted"/>
<dbReference type="Pfam" id="PF13041">
    <property type="entry name" value="PPR_2"/>
    <property type="match status" value="1"/>
</dbReference>
<protein>
    <recommendedName>
        <fullName evidence="3">C2H2-type domain-containing protein</fullName>
    </recommendedName>
</protein>